<evidence type="ECO:0000256" key="1">
    <source>
        <dbReference type="SAM" id="MobiDB-lite"/>
    </source>
</evidence>
<evidence type="ECO:0000313" key="4">
    <source>
        <dbReference type="Proteomes" id="UP000192634"/>
    </source>
</evidence>
<accession>A0A1W1ZX80</accession>
<feature type="region of interest" description="Disordered" evidence="1">
    <location>
        <begin position="148"/>
        <end position="174"/>
    </location>
</feature>
<evidence type="ECO:0000256" key="2">
    <source>
        <dbReference type="SAM" id="SignalP"/>
    </source>
</evidence>
<feature type="region of interest" description="Disordered" evidence="1">
    <location>
        <begin position="31"/>
        <end position="51"/>
    </location>
</feature>
<reference evidence="3 4" key="1">
    <citation type="submission" date="2017-04" db="EMBL/GenBank/DDBJ databases">
        <authorList>
            <person name="Afonso C.L."/>
            <person name="Miller P.J."/>
            <person name="Scott M.A."/>
            <person name="Spackman E."/>
            <person name="Goraichik I."/>
            <person name="Dimitrov K.M."/>
            <person name="Suarez D.L."/>
            <person name="Swayne D.E."/>
        </authorList>
    </citation>
    <scope>NUCLEOTIDE SEQUENCE [LARGE SCALE GENOMIC DNA]</scope>
    <source>
        <strain evidence="3 4">CGMCC 1.12511</strain>
    </source>
</reference>
<name>A0A1W1ZX80_9MICO</name>
<organism evidence="3 4">
    <name type="scientific">Janibacter indicus</name>
    <dbReference type="NCBI Taxonomy" id="857417"/>
    <lineage>
        <taxon>Bacteria</taxon>
        <taxon>Bacillati</taxon>
        <taxon>Actinomycetota</taxon>
        <taxon>Actinomycetes</taxon>
        <taxon>Micrococcales</taxon>
        <taxon>Intrasporangiaceae</taxon>
        <taxon>Janibacter</taxon>
    </lineage>
</organism>
<dbReference type="AlphaFoldDB" id="A0A1W1ZX80"/>
<feature type="compositionally biased region" description="Low complexity" evidence="1">
    <location>
        <begin position="33"/>
        <end position="45"/>
    </location>
</feature>
<protein>
    <recommendedName>
        <fullName evidence="5">Lipoprotein</fullName>
    </recommendedName>
</protein>
<dbReference type="PROSITE" id="PS51257">
    <property type="entry name" value="PROKAR_LIPOPROTEIN"/>
    <property type="match status" value="1"/>
</dbReference>
<gene>
    <name evidence="3" type="ORF">SAMN06296429_104294</name>
</gene>
<feature type="chain" id="PRO_5012754664" description="Lipoprotein" evidence="2">
    <location>
        <begin position="29"/>
        <end position="200"/>
    </location>
</feature>
<keyword evidence="2" id="KW-0732">Signal</keyword>
<dbReference type="Proteomes" id="UP000192634">
    <property type="component" value="Unassembled WGS sequence"/>
</dbReference>
<sequence>MRPTLTRSTQAVACAAALLVLTACGGDADGERVSTTSSVASSSSSKPAYDDEYAYSEAKKSNEALLSHDSNKPLPEDVEWATANYIKTYNEALDAIQEAGAKQRGNVSVQATHLAESKPAAPGGWDLSMYQCSTSTVRLYKGGKDVTAHPLDPSKPLPKGSRKNVHLLNFTTPDDGKTWQLDKAQILSGKDAKNSPCEVS</sequence>
<dbReference type="EMBL" id="FWXN01000004">
    <property type="protein sequence ID" value="SMC53017.1"/>
    <property type="molecule type" value="Genomic_DNA"/>
</dbReference>
<proteinExistence type="predicted"/>
<evidence type="ECO:0008006" key="5">
    <source>
        <dbReference type="Google" id="ProtNLM"/>
    </source>
</evidence>
<feature type="signal peptide" evidence="2">
    <location>
        <begin position="1"/>
        <end position="28"/>
    </location>
</feature>
<evidence type="ECO:0000313" key="3">
    <source>
        <dbReference type="EMBL" id="SMC53017.1"/>
    </source>
</evidence>